<organism evidence="5 6">
    <name type="scientific">Candidatus Paraprevotella stercoravium</name>
    <dbReference type="NCBI Taxonomy" id="2838725"/>
    <lineage>
        <taxon>Bacteria</taxon>
        <taxon>Pseudomonadati</taxon>
        <taxon>Bacteroidota</taxon>
        <taxon>Bacteroidia</taxon>
        <taxon>Bacteroidales</taxon>
        <taxon>Prevotellaceae</taxon>
        <taxon>Paraprevotella</taxon>
    </lineage>
</organism>
<gene>
    <name evidence="5" type="ORF">H9789_06925</name>
</gene>
<dbReference type="Pfam" id="PF13616">
    <property type="entry name" value="Rotamase_3"/>
    <property type="match status" value="1"/>
</dbReference>
<proteinExistence type="predicted"/>
<feature type="non-terminal residue" evidence="5">
    <location>
        <position position="557"/>
    </location>
</feature>
<keyword evidence="3" id="KW-0472">Membrane</keyword>
<dbReference type="GO" id="GO:0005886">
    <property type="term" value="C:plasma membrane"/>
    <property type="evidence" value="ECO:0007669"/>
    <property type="project" value="UniProtKB-SubCell"/>
</dbReference>
<dbReference type="AlphaFoldDB" id="A0A9E2P128"/>
<dbReference type="InterPro" id="IPR052029">
    <property type="entry name" value="PpiD_chaperone"/>
</dbReference>
<dbReference type="EMBL" id="JAHLFU010000146">
    <property type="protein sequence ID" value="MBU3853534.1"/>
    <property type="molecule type" value="Genomic_DNA"/>
</dbReference>
<evidence type="ECO:0000313" key="6">
    <source>
        <dbReference type="Proteomes" id="UP000823865"/>
    </source>
</evidence>
<dbReference type="Pfam" id="PF13623">
    <property type="entry name" value="SurA_N_2"/>
    <property type="match status" value="1"/>
</dbReference>
<protein>
    <submittedName>
        <fullName evidence="5">SurA N-terminal domain-containing protein</fullName>
    </submittedName>
</protein>
<comment type="caution">
    <text evidence="5">The sequence shown here is derived from an EMBL/GenBank/DDBJ whole genome shotgun (WGS) entry which is preliminary data.</text>
</comment>
<name>A0A9E2P128_9BACT</name>
<dbReference type="InterPro" id="IPR027304">
    <property type="entry name" value="Trigger_fact/SurA_dom_sf"/>
</dbReference>
<evidence type="ECO:0000256" key="1">
    <source>
        <dbReference type="ARBA" id="ARBA00004236"/>
    </source>
</evidence>
<evidence type="ECO:0000256" key="2">
    <source>
        <dbReference type="ARBA" id="ARBA00022475"/>
    </source>
</evidence>
<dbReference type="SUPFAM" id="SSF109998">
    <property type="entry name" value="Triger factor/SurA peptide-binding domain-like"/>
    <property type="match status" value="1"/>
</dbReference>
<comment type="subcellular location">
    <subcellularLocation>
        <location evidence="1">Cell membrane</location>
    </subcellularLocation>
</comment>
<evidence type="ECO:0000313" key="5">
    <source>
        <dbReference type="EMBL" id="MBU3853534.1"/>
    </source>
</evidence>
<dbReference type="Proteomes" id="UP000823865">
    <property type="component" value="Unassembled WGS sequence"/>
</dbReference>
<evidence type="ECO:0000256" key="3">
    <source>
        <dbReference type="ARBA" id="ARBA00023136"/>
    </source>
</evidence>
<dbReference type="Gene3D" id="1.10.4030.10">
    <property type="entry name" value="Porin chaperone SurA, peptide-binding domain"/>
    <property type="match status" value="1"/>
</dbReference>
<accession>A0A9E2P128</accession>
<dbReference type="PANTHER" id="PTHR47529">
    <property type="entry name" value="PEPTIDYL-PROLYL CIS-TRANS ISOMERASE D"/>
    <property type="match status" value="1"/>
</dbReference>
<keyword evidence="4" id="KW-0143">Chaperone</keyword>
<reference evidence="5" key="2">
    <citation type="submission" date="2021-04" db="EMBL/GenBank/DDBJ databases">
        <authorList>
            <person name="Gilroy R."/>
        </authorList>
    </citation>
    <scope>NUCLEOTIDE SEQUENCE</scope>
    <source>
        <strain evidence="5">G3-2149</strain>
    </source>
</reference>
<reference evidence="5" key="1">
    <citation type="journal article" date="2021" name="PeerJ">
        <title>Extensive microbial diversity within the chicken gut microbiome revealed by metagenomics and culture.</title>
        <authorList>
            <person name="Gilroy R."/>
            <person name="Ravi A."/>
            <person name="Getino M."/>
            <person name="Pursley I."/>
            <person name="Horton D.L."/>
            <person name="Alikhan N.F."/>
            <person name="Baker D."/>
            <person name="Gharbi K."/>
            <person name="Hall N."/>
            <person name="Watson M."/>
            <person name="Adriaenssens E.M."/>
            <person name="Foster-Nyarko E."/>
            <person name="Jarju S."/>
            <person name="Secka A."/>
            <person name="Antonio M."/>
            <person name="Oren A."/>
            <person name="Chaudhuri R.R."/>
            <person name="La Ragione R."/>
            <person name="Hildebrand F."/>
            <person name="Pallen M.J."/>
        </authorList>
    </citation>
    <scope>NUCLEOTIDE SEQUENCE</scope>
    <source>
        <strain evidence="5">G3-2149</strain>
    </source>
</reference>
<keyword evidence="2" id="KW-1003">Cell membrane</keyword>
<evidence type="ECO:0000256" key="4">
    <source>
        <dbReference type="ARBA" id="ARBA00023186"/>
    </source>
</evidence>
<dbReference type="PANTHER" id="PTHR47529:SF1">
    <property type="entry name" value="PERIPLASMIC CHAPERONE PPID"/>
    <property type="match status" value="1"/>
</dbReference>
<sequence length="557" mass="62610">MATLQKIRSKGPLLMIVVGLALFAFIAEEFFRSMQSASAESKQRVGEIYGESLSYQDFQATVDEYTEVVKLTRGANSLDSEEMTQIRDQVWNTYVQNKLIEHEAEKLGLTVTDAEVQEIINKGQSQYLMQTPFRNEQTGAFDVNMLKKFLADYDNMKKNPSQMPADYIQYYESLFKMWQFIEKSIKQEALVNKYQSLLAHTVISNPVSAKMNFEGRVNESDVLLASVPFTTIADSTIKVEDADLKAKYEEMKENFKQISESRDFKYISVRVRASEKDKADLKKEMDEVSKQLVEGGNIAKIVREGGSLVNYSEIPVGKAALPGDIAMQLDTMTLNKVVGPYYNPGDQTYNVVKLMDRVSAPDSIQYRQIQIAGADEATNTKTADSIMTALNNGTPFDSIAKKYGQTGEKIWITSRNYEGATMGADDLKYIKAIRNGNVNELQNLKISQANIILQVTDRRAMDTKYDVAIVKCPVVFSNETYSKAYNDFSQFLAANPTLEAMEANAAKAGYQLLTQKDMFSNQHTVAGISNTSEALRWLFNEDTEVNSVSKMYECGNN</sequence>